<dbReference type="InterPro" id="IPR008207">
    <property type="entry name" value="Sig_transdc_His_kin_Hpt_dom"/>
</dbReference>
<name>C8WGS3_EGGLE</name>
<dbReference type="OrthoDB" id="1669200at2"/>
<dbReference type="InterPro" id="IPR036641">
    <property type="entry name" value="HPT_dom_sf"/>
</dbReference>
<organism evidence="3 4">
    <name type="scientific">Eggerthella lenta (strain ATCC 25559 / DSM 2243 / CCUG 17323 / JCM 9979 / KCTC 3265 / NCTC 11813 / VPI 0255 / 1899 B)</name>
    <name type="common">Eubacterium lentum</name>
    <dbReference type="NCBI Taxonomy" id="479437"/>
    <lineage>
        <taxon>Bacteria</taxon>
        <taxon>Bacillati</taxon>
        <taxon>Actinomycetota</taxon>
        <taxon>Coriobacteriia</taxon>
        <taxon>Eggerthellales</taxon>
        <taxon>Eggerthellaceae</taxon>
        <taxon>Eggerthella</taxon>
    </lineage>
</organism>
<dbReference type="eggNOG" id="COG2198">
    <property type="taxonomic scope" value="Bacteria"/>
</dbReference>
<dbReference type="KEGG" id="ele:Elen_1345"/>
<dbReference type="SUPFAM" id="SSF47226">
    <property type="entry name" value="Histidine-containing phosphotransfer domain, HPT domain"/>
    <property type="match status" value="1"/>
</dbReference>
<dbReference type="STRING" id="479437.Elen_1345"/>
<sequence length="122" mass="13740">MTSESLYAHMDADYSEALRRIGGNERMVKYLRIMRRDPSFDDLCEAVENQDYQAAFRAAHAIKGASLNLGLTKLADCSSKLTEALRSQEPNEAIAPLFKETKQVYQEAIARIDALPDDAEER</sequence>
<protein>
    <submittedName>
        <fullName evidence="3">Hpt protein</fullName>
    </submittedName>
</protein>
<dbReference type="Pfam" id="PF01627">
    <property type="entry name" value="Hpt"/>
    <property type="match status" value="1"/>
</dbReference>
<dbReference type="Proteomes" id="UP000001377">
    <property type="component" value="Chromosome"/>
</dbReference>
<feature type="modified residue" description="Phosphohistidine" evidence="1">
    <location>
        <position position="60"/>
    </location>
</feature>
<accession>C8WGS3</accession>
<keyword evidence="1" id="KW-0597">Phosphoprotein</keyword>
<reference evidence="3 4" key="1">
    <citation type="journal article" date="2009" name="Stand. Genomic Sci.">
        <title>Complete genome sequence of Eggerthella lenta type strain (IPP VPI 0255).</title>
        <authorList>
            <person name="Saunders E."/>
            <person name="Pukall R."/>
            <person name="Abt B."/>
            <person name="Lapidus A."/>
            <person name="Glavina Del Rio T."/>
            <person name="Copeland A."/>
            <person name="Tice H."/>
            <person name="Cheng J.F."/>
            <person name="Lucas S."/>
            <person name="Chen F."/>
            <person name="Nolan M."/>
            <person name="Bruce D."/>
            <person name="Goodwin L."/>
            <person name="Pitluck S."/>
            <person name="Ivanova N."/>
            <person name="Mavromatis K."/>
            <person name="Ovchinnikova G."/>
            <person name="Pati A."/>
            <person name="Chen A."/>
            <person name="Palaniappan K."/>
            <person name="Land M."/>
            <person name="Hauser L."/>
            <person name="Chang Y.J."/>
            <person name="Jeffries C.D."/>
            <person name="Chain P."/>
            <person name="Meincke L."/>
            <person name="Sims D."/>
            <person name="Brettin T."/>
            <person name="Detter J.C."/>
            <person name="Goker M."/>
            <person name="Bristow J."/>
            <person name="Eisen J.A."/>
            <person name="Markowitz V."/>
            <person name="Hugenholtz P."/>
            <person name="Kyrpides N.C."/>
            <person name="Klenk H.P."/>
            <person name="Han C."/>
        </authorList>
    </citation>
    <scope>NUCLEOTIDE SEQUENCE [LARGE SCALE GENOMIC DNA]</scope>
    <source>
        <strain evidence="4">ATCC 25559 / DSM 2243 / CCUG 17323 / JCM 9979 / KCTC 3265 / NCTC 11813 / VPI 0255 / 1899 B</strain>
    </source>
</reference>
<keyword evidence="4" id="KW-1185">Reference proteome</keyword>
<dbReference type="GO" id="GO:0000160">
    <property type="term" value="P:phosphorelay signal transduction system"/>
    <property type="evidence" value="ECO:0007669"/>
    <property type="project" value="InterPro"/>
</dbReference>
<evidence type="ECO:0000256" key="1">
    <source>
        <dbReference type="PROSITE-ProRule" id="PRU00110"/>
    </source>
</evidence>
<evidence type="ECO:0000259" key="2">
    <source>
        <dbReference type="PROSITE" id="PS50894"/>
    </source>
</evidence>
<dbReference type="HOGENOM" id="CLU_131453_0_0_11"/>
<gene>
    <name evidence="3" type="ordered locus">Elen_1345</name>
</gene>
<dbReference type="PaxDb" id="479437-Elen_1345"/>
<evidence type="ECO:0000313" key="3">
    <source>
        <dbReference type="EMBL" id="ACV55314.1"/>
    </source>
</evidence>
<dbReference type="BioCyc" id="ELEN479437:G1GFY-1352-MONOMER"/>
<feature type="domain" description="HPt" evidence="2">
    <location>
        <begin position="21"/>
        <end position="122"/>
    </location>
</feature>
<dbReference type="PROSITE" id="PS50894">
    <property type="entry name" value="HPT"/>
    <property type="match status" value="1"/>
</dbReference>
<dbReference type="AlphaFoldDB" id="C8WGS3"/>
<evidence type="ECO:0000313" key="4">
    <source>
        <dbReference type="Proteomes" id="UP000001377"/>
    </source>
</evidence>
<proteinExistence type="predicted"/>
<dbReference type="EMBL" id="CP001726">
    <property type="protein sequence ID" value="ACV55314.1"/>
    <property type="molecule type" value="Genomic_DNA"/>
</dbReference>
<dbReference type="Gene3D" id="1.20.120.160">
    <property type="entry name" value="HPT domain"/>
    <property type="match status" value="1"/>
</dbReference>